<sequence>MSKLITYEIKFKRFVNGVWDEKFRVATVKAENQYQAVWHLGTYNDDQNIEDVIVMVQSKDGNPSYFEEGWTYETISGDKVLMTKFKDLGPDRRTGYETIMDENGCHRYTRRDQGRCTASENCNPKNIQLGVFWMRMDIDDPYDFVMERKYSDNGKGVKSKERIEMKL</sequence>
<accession>A0A2R3ZX10</accession>
<protein>
    <submittedName>
        <fullName evidence="1">Uncharacterized protein</fullName>
    </submittedName>
</protein>
<organism evidence="1 2">
    <name type="scientific">Enterobacter phage myPSH1140</name>
    <dbReference type="NCBI Taxonomy" id="2108137"/>
    <lineage>
        <taxon>Viruses</taxon>
        <taxon>Duplodnaviria</taxon>
        <taxon>Heunggongvirae</taxon>
        <taxon>Uroviricota</taxon>
        <taxon>Caudoviricetes</taxon>
        <taxon>Pantevenvirales</taxon>
        <taxon>Straboviridae</taxon>
        <taxon>Tevenvirinae</taxon>
        <taxon>Karamvirus</taxon>
        <taxon>Karamvirus mypsh1140</taxon>
    </lineage>
</organism>
<evidence type="ECO:0000313" key="1">
    <source>
        <dbReference type="EMBL" id="AVR55278.1"/>
    </source>
</evidence>
<gene>
    <name evidence="1" type="ORF">PSH1140_073</name>
</gene>
<dbReference type="EMBL" id="MG999954">
    <property type="protein sequence ID" value="AVR55278.1"/>
    <property type="molecule type" value="Genomic_DNA"/>
</dbReference>
<proteinExistence type="predicted"/>
<evidence type="ECO:0000313" key="2">
    <source>
        <dbReference type="Proteomes" id="UP000244328"/>
    </source>
</evidence>
<dbReference type="Proteomes" id="UP000244328">
    <property type="component" value="Segment"/>
</dbReference>
<keyword evidence="2" id="KW-1185">Reference proteome</keyword>
<reference evidence="1 2" key="1">
    <citation type="submission" date="2018-02" db="EMBL/GenBank/DDBJ databases">
        <title>Isolation, characterization and genome analysis of lytic bacteriophages against Enterobacter cloacae.</title>
        <authorList>
            <person name="Ramesh N."/>
            <person name="Prasanth M."/>
            <person name="Tamhankar A.J."/>
            <person name="Lundborg C.S."/>
        </authorList>
    </citation>
    <scope>NUCLEOTIDE SEQUENCE [LARGE SCALE GENOMIC DNA]</scope>
</reference>
<name>A0A2R3ZX10_9CAUD</name>